<keyword evidence="7 13" id="KW-0378">Hydrolase</keyword>
<dbReference type="InterPro" id="IPR035971">
    <property type="entry name" value="CBD_sf"/>
</dbReference>
<comment type="similarity">
    <text evidence="12">Belongs to the glycosyl hydrolase 18 family. Chitinase class III subfamily.</text>
</comment>
<dbReference type="InterPro" id="IPR017853">
    <property type="entry name" value="GH"/>
</dbReference>
<reference evidence="17" key="1">
    <citation type="journal article" date="2023" name="Mol. Phylogenet. Evol.">
        <title>Genome-scale phylogeny and comparative genomics of the fungal order Sordariales.</title>
        <authorList>
            <person name="Hensen N."/>
            <person name="Bonometti L."/>
            <person name="Westerberg I."/>
            <person name="Brannstrom I.O."/>
            <person name="Guillou S."/>
            <person name="Cros-Aarteil S."/>
            <person name="Calhoun S."/>
            <person name="Haridas S."/>
            <person name="Kuo A."/>
            <person name="Mondo S."/>
            <person name="Pangilinan J."/>
            <person name="Riley R."/>
            <person name="LaButti K."/>
            <person name="Andreopoulos B."/>
            <person name="Lipzen A."/>
            <person name="Chen C."/>
            <person name="Yan M."/>
            <person name="Daum C."/>
            <person name="Ng V."/>
            <person name="Clum A."/>
            <person name="Steindorff A."/>
            <person name="Ohm R.A."/>
            <person name="Martin F."/>
            <person name="Silar P."/>
            <person name="Natvig D.O."/>
            <person name="Lalanne C."/>
            <person name="Gautier V."/>
            <person name="Ament-Velasquez S.L."/>
            <person name="Kruys A."/>
            <person name="Hutchinson M.I."/>
            <person name="Powell A.J."/>
            <person name="Barry K."/>
            <person name="Miller A.N."/>
            <person name="Grigoriev I.V."/>
            <person name="Debuchy R."/>
            <person name="Gladieux P."/>
            <person name="Hiltunen Thoren M."/>
            <person name="Johannesson H."/>
        </authorList>
    </citation>
    <scope>NUCLEOTIDE SEQUENCE</scope>
    <source>
        <strain evidence="17">CBS 333.67</strain>
    </source>
</reference>
<proteinExistence type="inferred from homology"/>
<sequence>MFATPLSAAAFWGYLFALPGVLAGFSSTSPSNIAVYWGQNSINKVEASGGQRRLATYCTNTPVNIIPLAFLNGIKNPTLVNFANAGDNCTAFAGTQLLSCPQIEEDIKACQSQGKTILLSIGGATYTEGGFSSASEAQKWADTLWAMFGPKQSSSSALRPFGAASVDGFDMDFESVTSNMAPFAARLRSNMDSAAASSGRKYYLSGAPQCPFPDAAQRDMLEQVPFDFVSVQFYNNYCGATAYPANFNFDTWDNWARNSAPNRNVKILLGLPGGPTGAGSGYVSGDQLKQVIQYSRGFPSFGGVMAWDMSQVYANPGWLDSVVSALGGTLPPVTTTATSKPTSTPTTTLVTVTRTTSSGPNSPTGSAVPQWGQCGGIGYTGPTQCQAPYTCKYVSDWWSQCA</sequence>
<dbReference type="PROSITE" id="PS51910">
    <property type="entry name" value="GH18_2"/>
    <property type="match status" value="1"/>
</dbReference>
<evidence type="ECO:0000256" key="2">
    <source>
        <dbReference type="ARBA" id="ARBA00004613"/>
    </source>
</evidence>
<dbReference type="Pfam" id="PF00704">
    <property type="entry name" value="Glyco_hydro_18"/>
    <property type="match status" value="1"/>
</dbReference>
<evidence type="ECO:0000256" key="4">
    <source>
        <dbReference type="ARBA" id="ARBA00022525"/>
    </source>
</evidence>
<gene>
    <name evidence="17" type="ORF">B0T15DRAFT_530137</name>
</gene>
<comment type="catalytic activity">
    <reaction evidence="1">
        <text>Random endo-hydrolysis of N-acetyl-beta-D-glucosaminide (1-&gt;4)-beta-linkages in chitin and chitodextrins.</text>
        <dbReference type="EC" id="3.2.1.14"/>
    </reaction>
</comment>
<protein>
    <recommendedName>
        <fullName evidence="3">chitinase</fullName>
        <ecNumber evidence="3">3.2.1.14</ecNumber>
    </recommendedName>
</protein>
<evidence type="ECO:0000256" key="1">
    <source>
        <dbReference type="ARBA" id="ARBA00000822"/>
    </source>
</evidence>
<feature type="domain" description="GH18" evidence="16">
    <location>
        <begin position="31"/>
        <end position="329"/>
    </location>
</feature>
<feature type="signal peptide" evidence="14">
    <location>
        <begin position="1"/>
        <end position="23"/>
    </location>
</feature>
<evidence type="ECO:0000256" key="9">
    <source>
        <dbReference type="ARBA" id="ARBA00023277"/>
    </source>
</evidence>
<dbReference type="InterPro" id="IPR000254">
    <property type="entry name" value="CBD"/>
</dbReference>
<evidence type="ECO:0000259" key="15">
    <source>
        <dbReference type="PROSITE" id="PS51164"/>
    </source>
</evidence>
<comment type="subcellular location">
    <subcellularLocation>
        <location evidence="2">Secreted</location>
    </subcellularLocation>
</comment>
<keyword evidence="8" id="KW-0146">Chitin degradation</keyword>
<keyword evidence="6 14" id="KW-0732">Signal</keyword>
<dbReference type="CDD" id="cd02877">
    <property type="entry name" value="GH18_hevamine_XipI_class_III"/>
    <property type="match status" value="1"/>
</dbReference>
<dbReference type="PROSITE" id="PS00562">
    <property type="entry name" value="CBM1_1"/>
    <property type="match status" value="1"/>
</dbReference>
<dbReference type="GO" id="GO:0008061">
    <property type="term" value="F:chitin binding"/>
    <property type="evidence" value="ECO:0007669"/>
    <property type="project" value="UniProtKB-KW"/>
</dbReference>
<feature type="chain" id="PRO_5042562281" description="chitinase" evidence="14">
    <location>
        <begin position="24"/>
        <end position="402"/>
    </location>
</feature>
<evidence type="ECO:0000259" key="16">
    <source>
        <dbReference type="PROSITE" id="PS51910"/>
    </source>
</evidence>
<evidence type="ECO:0000256" key="5">
    <source>
        <dbReference type="ARBA" id="ARBA00022669"/>
    </source>
</evidence>
<keyword evidence="5" id="KW-0147">Chitin-binding</keyword>
<evidence type="ECO:0000313" key="17">
    <source>
        <dbReference type="EMBL" id="KAK3307407.1"/>
    </source>
</evidence>
<evidence type="ECO:0000313" key="18">
    <source>
        <dbReference type="Proteomes" id="UP001273166"/>
    </source>
</evidence>
<dbReference type="InterPro" id="IPR001223">
    <property type="entry name" value="Glyco_hydro18_cat"/>
</dbReference>
<dbReference type="GO" id="GO:0008843">
    <property type="term" value="F:endochitinase activity"/>
    <property type="evidence" value="ECO:0007669"/>
    <property type="project" value="UniProtKB-EC"/>
</dbReference>
<dbReference type="PROSITE" id="PS51164">
    <property type="entry name" value="CBM1_2"/>
    <property type="match status" value="1"/>
</dbReference>
<comment type="caution">
    <text evidence="17">The sequence shown here is derived from an EMBL/GenBank/DDBJ whole genome shotgun (WGS) entry which is preliminary data.</text>
</comment>
<dbReference type="SUPFAM" id="SSF57180">
    <property type="entry name" value="Cellulose-binding domain"/>
    <property type="match status" value="1"/>
</dbReference>
<evidence type="ECO:0000256" key="10">
    <source>
        <dbReference type="ARBA" id="ARBA00023295"/>
    </source>
</evidence>
<dbReference type="GO" id="GO:0000272">
    <property type="term" value="P:polysaccharide catabolic process"/>
    <property type="evidence" value="ECO:0007669"/>
    <property type="project" value="UniProtKB-KW"/>
</dbReference>
<dbReference type="GO" id="GO:0030248">
    <property type="term" value="F:cellulose binding"/>
    <property type="evidence" value="ECO:0007669"/>
    <property type="project" value="InterPro"/>
</dbReference>
<dbReference type="PROSITE" id="PS01095">
    <property type="entry name" value="GH18_1"/>
    <property type="match status" value="1"/>
</dbReference>
<dbReference type="InterPro" id="IPR050542">
    <property type="entry name" value="Glycosyl_Hydrlase18_Chitinase"/>
</dbReference>
<name>A0AAJ0GWK0_9PEZI</name>
<keyword evidence="9" id="KW-0119">Carbohydrate metabolism</keyword>
<dbReference type="InterPro" id="IPR045321">
    <property type="entry name" value="Cts1-like"/>
</dbReference>
<keyword evidence="10 13" id="KW-0326">Glycosidase</keyword>
<dbReference type="PANTHER" id="PTHR45708">
    <property type="entry name" value="ENDOCHITINASE"/>
    <property type="match status" value="1"/>
</dbReference>
<dbReference type="SMART" id="SM00236">
    <property type="entry name" value="fCBD"/>
    <property type="match status" value="1"/>
</dbReference>
<dbReference type="EC" id="3.2.1.14" evidence="3"/>
<evidence type="ECO:0000256" key="11">
    <source>
        <dbReference type="ARBA" id="ARBA00023326"/>
    </source>
</evidence>
<dbReference type="AlphaFoldDB" id="A0AAJ0GWK0"/>
<dbReference type="Proteomes" id="UP001273166">
    <property type="component" value="Unassembled WGS sequence"/>
</dbReference>
<dbReference type="PANTHER" id="PTHR45708:SF49">
    <property type="entry name" value="ENDOCHITINASE"/>
    <property type="match status" value="1"/>
</dbReference>
<reference evidence="17" key="2">
    <citation type="submission" date="2023-06" db="EMBL/GenBank/DDBJ databases">
        <authorList>
            <consortium name="Lawrence Berkeley National Laboratory"/>
            <person name="Mondo S.J."/>
            <person name="Hensen N."/>
            <person name="Bonometti L."/>
            <person name="Westerberg I."/>
            <person name="Brannstrom I.O."/>
            <person name="Guillou S."/>
            <person name="Cros-Aarteil S."/>
            <person name="Calhoun S."/>
            <person name="Haridas S."/>
            <person name="Kuo A."/>
            <person name="Pangilinan J."/>
            <person name="Riley R."/>
            <person name="Labutti K."/>
            <person name="Andreopoulos B."/>
            <person name="Lipzen A."/>
            <person name="Chen C."/>
            <person name="Yanf M."/>
            <person name="Daum C."/>
            <person name="Ng V."/>
            <person name="Clum A."/>
            <person name="Steindorff A."/>
            <person name="Ohm R."/>
            <person name="Martin F."/>
            <person name="Silar P."/>
            <person name="Natvig D."/>
            <person name="Lalanne C."/>
            <person name="Gautier V."/>
            <person name="Ament-Velasquez S.L."/>
            <person name="Kruys A."/>
            <person name="Hutchinson M.I."/>
            <person name="Powell A.J."/>
            <person name="Barry K."/>
            <person name="Miller A.N."/>
            <person name="Grigoriev I.V."/>
            <person name="Debuchy R."/>
            <person name="Gladieux P."/>
            <person name="Thoren M.H."/>
            <person name="Johannesson H."/>
        </authorList>
    </citation>
    <scope>NUCLEOTIDE SEQUENCE</scope>
    <source>
        <strain evidence="17">CBS 333.67</strain>
    </source>
</reference>
<dbReference type="EMBL" id="JAUDZG010000003">
    <property type="protein sequence ID" value="KAK3307407.1"/>
    <property type="molecule type" value="Genomic_DNA"/>
</dbReference>
<accession>A0AAJ0GWK0</accession>
<dbReference type="GO" id="GO:0006032">
    <property type="term" value="P:chitin catabolic process"/>
    <property type="evidence" value="ECO:0007669"/>
    <property type="project" value="UniProtKB-KW"/>
</dbReference>
<keyword evidence="18" id="KW-1185">Reference proteome</keyword>
<dbReference type="GeneID" id="87887984"/>
<evidence type="ECO:0000256" key="13">
    <source>
        <dbReference type="RuleBase" id="RU000489"/>
    </source>
</evidence>
<keyword evidence="4" id="KW-0964">Secreted</keyword>
<evidence type="ECO:0000256" key="8">
    <source>
        <dbReference type="ARBA" id="ARBA00023024"/>
    </source>
</evidence>
<dbReference type="Gene3D" id="3.20.20.80">
    <property type="entry name" value="Glycosidases"/>
    <property type="match status" value="1"/>
</dbReference>
<feature type="domain" description="CBM1" evidence="15">
    <location>
        <begin position="366"/>
        <end position="402"/>
    </location>
</feature>
<keyword evidence="11" id="KW-0624">Polysaccharide degradation</keyword>
<evidence type="ECO:0000256" key="3">
    <source>
        <dbReference type="ARBA" id="ARBA00012729"/>
    </source>
</evidence>
<dbReference type="InterPro" id="IPR001579">
    <property type="entry name" value="Glyco_hydro_18_chit_AS"/>
</dbReference>
<evidence type="ECO:0000256" key="12">
    <source>
        <dbReference type="ARBA" id="ARBA00025727"/>
    </source>
</evidence>
<evidence type="ECO:0000256" key="6">
    <source>
        <dbReference type="ARBA" id="ARBA00022729"/>
    </source>
</evidence>
<dbReference type="RefSeq" id="XP_062723187.1">
    <property type="nucleotide sequence ID" value="XM_062869155.1"/>
</dbReference>
<dbReference type="SUPFAM" id="SSF51445">
    <property type="entry name" value="(Trans)glycosidases"/>
    <property type="match status" value="1"/>
</dbReference>
<evidence type="ECO:0000256" key="14">
    <source>
        <dbReference type="SAM" id="SignalP"/>
    </source>
</evidence>
<dbReference type="GO" id="GO:0005576">
    <property type="term" value="C:extracellular region"/>
    <property type="evidence" value="ECO:0007669"/>
    <property type="project" value="UniProtKB-SubCell"/>
</dbReference>
<organism evidence="17 18">
    <name type="scientific">Chaetomium strumarium</name>
    <dbReference type="NCBI Taxonomy" id="1170767"/>
    <lineage>
        <taxon>Eukaryota</taxon>
        <taxon>Fungi</taxon>
        <taxon>Dikarya</taxon>
        <taxon>Ascomycota</taxon>
        <taxon>Pezizomycotina</taxon>
        <taxon>Sordariomycetes</taxon>
        <taxon>Sordariomycetidae</taxon>
        <taxon>Sordariales</taxon>
        <taxon>Chaetomiaceae</taxon>
        <taxon>Chaetomium</taxon>
    </lineage>
</organism>
<evidence type="ECO:0000256" key="7">
    <source>
        <dbReference type="ARBA" id="ARBA00022801"/>
    </source>
</evidence>
<dbReference type="Pfam" id="PF00734">
    <property type="entry name" value="CBM_1"/>
    <property type="match status" value="1"/>
</dbReference>